<keyword evidence="2" id="KW-1185">Reference proteome</keyword>
<gene>
    <name evidence="1" type="ORF">F511_44322</name>
</gene>
<evidence type="ECO:0000313" key="1">
    <source>
        <dbReference type="EMBL" id="KZV35215.1"/>
    </source>
</evidence>
<name>A0A2Z7BSZ2_9LAMI</name>
<dbReference type="EMBL" id="KV004879">
    <property type="protein sequence ID" value="KZV35215.1"/>
    <property type="molecule type" value="Genomic_DNA"/>
</dbReference>
<sequence>MLAKRCRIDLKKRRRTTYVIVSAISWSPKTSDWIPHSPDATSNCSISTNLNGVAQPRQQIC</sequence>
<protein>
    <submittedName>
        <fullName evidence="1">Uncharacterized protein</fullName>
    </submittedName>
</protein>
<dbReference type="Proteomes" id="UP000250235">
    <property type="component" value="Unassembled WGS sequence"/>
</dbReference>
<evidence type="ECO:0000313" key="2">
    <source>
        <dbReference type="Proteomes" id="UP000250235"/>
    </source>
</evidence>
<accession>A0A2Z7BSZ2</accession>
<dbReference type="AlphaFoldDB" id="A0A2Z7BSZ2"/>
<proteinExistence type="predicted"/>
<organism evidence="1 2">
    <name type="scientific">Dorcoceras hygrometricum</name>
    <dbReference type="NCBI Taxonomy" id="472368"/>
    <lineage>
        <taxon>Eukaryota</taxon>
        <taxon>Viridiplantae</taxon>
        <taxon>Streptophyta</taxon>
        <taxon>Embryophyta</taxon>
        <taxon>Tracheophyta</taxon>
        <taxon>Spermatophyta</taxon>
        <taxon>Magnoliopsida</taxon>
        <taxon>eudicotyledons</taxon>
        <taxon>Gunneridae</taxon>
        <taxon>Pentapetalae</taxon>
        <taxon>asterids</taxon>
        <taxon>lamiids</taxon>
        <taxon>Lamiales</taxon>
        <taxon>Gesneriaceae</taxon>
        <taxon>Didymocarpoideae</taxon>
        <taxon>Trichosporeae</taxon>
        <taxon>Loxocarpinae</taxon>
        <taxon>Dorcoceras</taxon>
    </lineage>
</organism>
<reference evidence="1 2" key="1">
    <citation type="journal article" date="2015" name="Proc. Natl. Acad. Sci. U.S.A.">
        <title>The resurrection genome of Boea hygrometrica: A blueprint for survival of dehydration.</title>
        <authorList>
            <person name="Xiao L."/>
            <person name="Yang G."/>
            <person name="Zhang L."/>
            <person name="Yang X."/>
            <person name="Zhao S."/>
            <person name="Ji Z."/>
            <person name="Zhou Q."/>
            <person name="Hu M."/>
            <person name="Wang Y."/>
            <person name="Chen M."/>
            <person name="Xu Y."/>
            <person name="Jin H."/>
            <person name="Xiao X."/>
            <person name="Hu G."/>
            <person name="Bao F."/>
            <person name="Hu Y."/>
            <person name="Wan P."/>
            <person name="Li L."/>
            <person name="Deng X."/>
            <person name="Kuang T."/>
            <person name="Xiang C."/>
            <person name="Zhu J.K."/>
            <person name="Oliver M.J."/>
            <person name="He Y."/>
        </authorList>
    </citation>
    <scope>NUCLEOTIDE SEQUENCE [LARGE SCALE GENOMIC DNA]</scope>
    <source>
        <strain evidence="2">cv. XS01</strain>
    </source>
</reference>